<reference evidence="2 4" key="2">
    <citation type="submission" date="2018-07" db="EMBL/GenBank/DDBJ databases">
        <title>The Genome Sequence of Enterococcus sp. DIV0659b.</title>
        <authorList>
            <consortium name="The Broad Institute Genomics Platform"/>
            <consortium name="The Broad Institute Genomic Center for Infectious Diseases"/>
            <person name="Earl A."/>
            <person name="Manson A."/>
            <person name="Schwartman J."/>
            <person name="Gilmore M."/>
            <person name="Abouelleil A."/>
            <person name="Cao P."/>
            <person name="Chapman S."/>
            <person name="Cusick C."/>
            <person name="Shea T."/>
            <person name="Young S."/>
            <person name="Neafsey D."/>
            <person name="Nusbaum C."/>
            <person name="Birren B."/>
        </authorList>
    </citation>
    <scope>NUCLEOTIDE SEQUENCE [LARGE SCALE GENOMIC DNA]</scope>
    <source>
        <strain evidence="2 4">4G2_DIV0659</strain>
    </source>
</reference>
<organism evidence="3">
    <name type="scientific">Candidatus Enterococcus mansonii</name>
    <dbReference type="NCBI Taxonomy" id="1834181"/>
    <lineage>
        <taxon>Bacteria</taxon>
        <taxon>Bacillati</taxon>
        <taxon>Bacillota</taxon>
        <taxon>Bacilli</taxon>
        <taxon>Lactobacillales</taxon>
        <taxon>Enterococcaceae</taxon>
        <taxon>Enterococcus</taxon>
    </lineage>
</organism>
<name>A0A242CHK2_9ENTE</name>
<evidence type="ECO:0000313" key="3">
    <source>
        <dbReference type="EMBL" id="OTO09717.1"/>
    </source>
</evidence>
<dbReference type="AlphaFoldDB" id="A0A242CHK2"/>
<evidence type="ECO:0000256" key="1">
    <source>
        <dbReference type="SAM" id="Phobius"/>
    </source>
</evidence>
<evidence type="ECO:0008006" key="5">
    <source>
        <dbReference type="Google" id="ProtNLM"/>
    </source>
</evidence>
<dbReference type="EMBL" id="NGLE01000001">
    <property type="protein sequence ID" value="OTO09717.1"/>
    <property type="molecule type" value="Genomic_DNA"/>
</dbReference>
<feature type="transmembrane region" description="Helical" evidence="1">
    <location>
        <begin position="5"/>
        <end position="23"/>
    </location>
</feature>
<dbReference type="RefSeq" id="WP_086329346.1">
    <property type="nucleotide sequence ID" value="NZ_NGLE02000001.1"/>
</dbReference>
<dbReference type="InterPro" id="IPR021524">
    <property type="entry name" value="DUF3188"/>
</dbReference>
<dbReference type="Proteomes" id="UP000195139">
    <property type="component" value="Unassembled WGS sequence"/>
</dbReference>
<dbReference type="OrthoDB" id="2938668at2"/>
<sequence>MVRNGLFICSIGFIIILYTVNPASLNYDLLSMTTGIFLVIVGGYFFFKGKKIEETKIKKQTNEVKK</sequence>
<dbReference type="EMBL" id="NGLE02000001">
    <property type="protein sequence ID" value="MEI5994907.1"/>
    <property type="molecule type" value="Genomic_DNA"/>
</dbReference>
<keyword evidence="1" id="KW-0472">Membrane</keyword>
<evidence type="ECO:0000313" key="4">
    <source>
        <dbReference type="Proteomes" id="UP000195139"/>
    </source>
</evidence>
<keyword evidence="1" id="KW-1133">Transmembrane helix</keyword>
<keyword evidence="4" id="KW-1185">Reference proteome</keyword>
<gene>
    <name evidence="3" type="ORF">A5880_000397</name>
    <name evidence="2" type="ORF">A5880_002494</name>
</gene>
<protein>
    <recommendedName>
        <fullName evidence="5">DUF3188 domain-containing protein</fullName>
    </recommendedName>
</protein>
<dbReference type="STRING" id="1834181.A5880_000397"/>
<feature type="transmembrane region" description="Helical" evidence="1">
    <location>
        <begin position="29"/>
        <end position="47"/>
    </location>
</feature>
<reference evidence="3" key="1">
    <citation type="submission" date="2017-05" db="EMBL/GenBank/DDBJ databases">
        <title>The Genome Sequence of Enterococcus sp. 4G2_DIV0659.</title>
        <authorList>
            <consortium name="The Broad Institute Genomics Platform"/>
            <consortium name="The Broad Institute Genomic Center for Infectious Diseases"/>
            <person name="Earl A."/>
            <person name="Manson A."/>
            <person name="Schwartman J."/>
            <person name="Gilmore M."/>
            <person name="Abouelleil A."/>
            <person name="Cao P."/>
            <person name="Chapman S."/>
            <person name="Cusick C."/>
            <person name="Shea T."/>
            <person name="Young S."/>
            <person name="Neafsey D."/>
            <person name="Nusbaum C."/>
            <person name="Birren B."/>
        </authorList>
    </citation>
    <scope>NUCLEOTIDE SEQUENCE [LARGE SCALE GENOMIC DNA]</scope>
    <source>
        <strain evidence="3">4G2_DIV0659</strain>
    </source>
</reference>
<keyword evidence="1" id="KW-0812">Transmembrane</keyword>
<accession>A0A242CHK2</accession>
<proteinExistence type="predicted"/>
<comment type="caution">
    <text evidence="3">The sequence shown here is derived from an EMBL/GenBank/DDBJ whole genome shotgun (WGS) entry which is preliminary data.</text>
</comment>
<evidence type="ECO:0000313" key="2">
    <source>
        <dbReference type="EMBL" id="MEI5994907.1"/>
    </source>
</evidence>
<dbReference type="Pfam" id="PF11384">
    <property type="entry name" value="DUF3188"/>
    <property type="match status" value="1"/>
</dbReference>